<dbReference type="Gene3D" id="1.20.930.70">
    <property type="match status" value="1"/>
</dbReference>
<dbReference type="Pfam" id="PF00698">
    <property type="entry name" value="Acyl_transf_1"/>
    <property type="match status" value="1"/>
</dbReference>
<dbReference type="InterPro" id="IPR013565">
    <property type="entry name" value="Fas1/AflB-like_central"/>
</dbReference>
<name>A0AAD4GWE5_ASPNN</name>
<accession>A0AAD4GWE5</accession>
<dbReference type="InterPro" id="IPR003965">
    <property type="entry name" value="Fatty_acid_synthase"/>
</dbReference>
<organism evidence="20 21">
    <name type="scientific">Aspergillus nanangensis</name>
    <dbReference type="NCBI Taxonomy" id="2582783"/>
    <lineage>
        <taxon>Eukaryota</taxon>
        <taxon>Fungi</taxon>
        <taxon>Dikarya</taxon>
        <taxon>Ascomycota</taxon>
        <taxon>Pezizomycotina</taxon>
        <taxon>Eurotiomycetes</taxon>
        <taxon>Eurotiomycetidae</taxon>
        <taxon>Eurotiales</taxon>
        <taxon>Aspergillaceae</taxon>
        <taxon>Aspergillus</taxon>
        <taxon>Aspergillus subgen. Circumdati</taxon>
    </lineage>
</organism>
<keyword evidence="8" id="KW-0456">Lyase</keyword>
<evidence type="ECO:0000256" key="10">
    <source>
        <dbReference type="ARBA" id="ARBA00033756"/>
    </source>
</evidence>
<dbReference type="Pfam" id="PF17828">
    <property type="entry name" value="FAS_N"/>
    <property type="match status" value="1"/>
</dbReference>
<feature type="region of interest" description="Disordered" evidence="18">
    <location>
        <begin position="1"/>
        <end position="30"/>
    </location>
</feature>
<dbReference type="GO" id="GO:0005835">
    <property type="term" value="C:fatty acid synthase complex"/>
    <property type="evidence" value="ECO:0007669"/>
    <property type="project" value="UniProtKB-UniRule"/>
</dbReference>
<proteinExistence type="inferred from homology"/>
<dbReference type="GO" id="GO:0006633">
    <property type="term" value="P:fatty acid biosynthetic process"/>
    <property type="evidence" value="ECO:0007669"/>
    <property type="project" value="InterPro"/>
</dbReference>
<evidence type="ECO:0000256" key="1">
    <source>
        <dbReference type="ARBA" id="ARBA00001055"/>
    </source>
</evidence>
<evidence type="ECO:0000313" key="20">
    <source>
        <dbReference type="EMBL" id="KAF9890443.1"/>
    </source>
</evidence>
<dbReference type="FunFam" id="3.30.70.3330:FF:000001">
    <property type="entry name" value="Fatty acid synthase subunit beta dehydratase"/>
    <property type="match status" value="1"/>
</dbReference>
<dbReference type="InterPro" id="IPR016452">
    <property type="entry name" value="Fas1/AflB-like"/>
</dbReference>
<dbReference type="Gene3D" id="3.30.1120.100">
    <property type="match status" value="1"/>
</dbReference>
<evidence type="ECO:0000256" key="14">
    <source>
        <dbReference type="ARBA" id="ARBA00048572"/>
    </source>
</evidence>
<dbReference type="GO" id="GO:0004314">
    <property type="term" value="F:[acyl-carrier-protein] S-malonyltransferase activity"/>
    <property type="evidence" value="ECO:0007669"/>
    <property type="project" value="UniProtKB-EC"/>
</dbReference>
<dbReference type="InterPro" id="IPR040883">
    <property type="entry name" value="FAS_meander"/>
</dbReference>
<dbReference type="SMART" id="SM00827">
    <property type="entry name" value="PKS_AT"/>
    <property type="match status" value="1"/>
</dbReference>
<evidence type="ECO:0000256" key="8">
    <source>
        <dbReference type="ARBA" id="ARBA00023239"/>
    </source>
</evidence>
<feature type="region of interest" description="Disordered" evidence="18">
    <location>
        <begin position="408"/>
        <end position="427"/>
    </location>
</feature>
<evidence type="ECO:0000256" key="9">
    <source>
        <dbReference type="ARBA" id="ARBA00023268"/>
    </source>
</evidence>
<keyword evidence="4 16" id="KW-0378">Hydrolase</keyword>
<evidence type="ECO:0000256" key="16">
    <source>
        <dbReference type="PIRNR" id="PIRNR005562"/>
    </source>
</evidence>
<dbReference type="Gene3D" id="6.10.60.10">
    <property type="match status" value="1"/>
</dbReference>
<dbReference type="Gene3D" id="3.20.20.70">
    <property type="entry name" value="Aldolase class I"/>
    <property type="match status" value="1"/>
</dbReference>
<reference evidence="20" key="1">
    <citation type="journal article" date="2019" name="Beilstein J. Org. Chem.">
        <title>Nanangenines: drimane sesquiterpenoids as the dominant metabolite cohort of a novel Australian fungus, Aspergillus nanangensis.</title>
        <authorList>
            <person name="Lacey H.J."/>
            <person name="Gilchrist C.L.M."/>
            <person name="Crombie A."/>
            <person name="Kalaitzis J.A."/>
            <person name="Vuong D."/>
            <person name="Rutledge P.J."/>
            <person name="Turner P."/>
            <person name="Pitt J.I."/>
            <person name="Lacey E."/>
            <person name="Chooi Y.H."/>
            <person name="Piggott A.M."/>
        </authorList>
    </citation>
    <scope>NUCLEOTIDE SEQUENCE</scope>
    <source>
        <strain evidence="20">MST-FP2251</strain>
    </source>
</reference>
<comment type="caution">
    <text evidence="20">The sequence shown here is derived from an EMBL/GenBank/DDBJ whole genome shotgun (WGS) entry which is preliminary data.</text>
</comment>
<keyword evidence="21" id="KW-1185">Reference proteome</keyword>
<dbReference type="GO" id="GO:0004313">
    <property type="term" value="F:[acyl-carrier-protein] S-acetyltransferase activity"/>
    <property type="evidence" value="ECO:0007669"/>
    <property type="project" value="UniProtKB-EC"/>
</dbReference>
<feature type="active site" description="For acetyltransferase activity" evidence="17">
    <location>
        <position position="296"/>
    </location>
</feature>
<feature type="domain" description="Malonyl-CoA:ACP transacylase (MAT)" evidence="19">
    <location>
        <begin position="1710"/>
        <end position="2106"/>
    </location>
</feature>
<dbReference type="InterPro" id="IPR041099">
    <property type="entry name" value="FAS1_N"/>
</dbReference>
<dbReference type="SUPFAM" id="SSF52151">
    <property type="entry name" value="FabD/lysophospholipase-like"/>
    <property type="match status" value="2"/>
</dbReference>
<evidence type="ECO:0000256" key="5">
    <source>
        <dbReference type="ARBA" id="ARBA00022857"/>
    </source>
</evidence>
<dbReference type="PANTHER" id="PTHR10982">
    <property type="entry name" value="MALONYL COA-ACYL CARRIER PROTEIN TRANSACYLASE"/>
    <property type="match status" value="1"/>
</dbReference>
<comment type="catalytic activity">
    <reaction evidence="13">
        <text>(9Z)-octadecenoyl-[ACP] + H2O = (9Z)-octadecenoate + holo-[ACP] + H(+)</text>
        <dbReference type="Rhea" id="RHEA:15057"/>
        <dbReference type="Rhea" id="RHEA-COMP:9685"/>
        <dbReference type="Rhea" id="RHEA-COMP:9924"/>
        <dbReference type="ChEBI" id="CHEBI:15377"/>
        <dbReference type="ChEBI" id="CHEBI:15378"/>
        <dbReference type="ChEBI" id="CHEBI:30823"/>
        <dbReference type="ChEBI" id="CHEBI:64479"/>
        <dbReference type="ChEBI" id="CHEBI:78783"/>
        <dbReference type="EC" id="3.1.2.14"/>
    </reaction>
</comment>
<keyword evidence="5 16" id="KW-0521">NADP</keyword>
<dbReference type="Pfam" id="PF01575">
    <property type="entry name" value="MaoC_dehydratas"/>
    <property type="match status" value="1"/>
</dbReference>
<dbReference type="InterPro" id="IPR039569">
    <property type="entry name" value="FAS1-like_DH_region"/>
</dbReference>
<dbReference type="FunFam" id="3.20.20.70:FF:000078">
    <property type="entry name" value="Fatty acid synthase beta subunit dehydratase"/>
    <property type="match status" value="1"/>
</dbReference>
<dbReference type="Pfam" id="PF17951">
    <property type="entry name" value="FAS_meander"/>
    <property type="match status" value="1"/>
</dbReference>
<evidence type="ECO:0000256" key="4">
    <source>
        <dbReference type="ARBA" id="ARBA00022801"/>
    </source>
</evidence>
<dbReference type="PRINTS" id="PR01483">
    <property type="entry name" value="FASYNTHASE"/>
</dbReference>
<dbReference type="Gene3D" id="1.20.1050.120">
    <property type="match status" value="1"/>
</dbReference>
<feature type="compositionally biased region" description="Polar residues" evidence="18">
    <location>
        <begin position="1"/>
        <end position="20"/>
    </location>
</feature>
<evidence type="ECO:0000256" key="12">
    <source>
        <dbReference type="ARBA" id="ARBA00048462"/>
    </source>
</evidence>
<comment type="catalytic activity">
    <reaction evidence="14">
        <text>a 2,3-saturated acyl-[ACP] + NAD(+) = a (2E)-enoyl-[ACP] + NADH + H(+)</text>
        <dbReference type="Rhea" id="RHEA:10240"/>
        <dbReference type="Rhea" id="RHEA-COMP:9925"/>
        <dbReference type="Rhea" id="RHEA-COMP:9926"/>
        <dbReference type="ChEBI" id="CHEBI:15378"/>
        <dbReference type="ChEBI" id="CHEBI:57540"/>
        <dbReference type="ChEBI" id="CHEBI:57945"/>
        <dbReference type="ChEBI" id="CHEBI:78784"/>
        <dbReference type="ChEBI" id="CHEBI:78785"/>
        <dbReference type="EC" id="1.3.1.9"/>
    </reaction>
</comment>
<dbReference type="SUPFAM" id="SSF54637">
    <property type="entry name" value="Thioesterase/thiol ester dehydrase-isomerase"/>
    <property type="match status" value="2"/>
</dbReference>
<keyword evidence="9" id="KW-0511">Multifunctional enzyme</keyword>
<dbReference type="Gene3D" id="3.30.70.3330">
    <property type="match status" value="1"/>
</dbReference>
<evidence type="ECO:0000256" key="2">
    <source>
        <dbReference type="ARBA" id="ARBA00010009"/>
    </source>
</evidence>
<dbReference type="InterPro" id="IPR032088">
    <property type="entry name" value="SAT"/>
</dbReference>
<comment type="catalytic activity">
    <reaction evidence="15">
        <text>holo-[ACP] + acetyl-CoA = acetyl-[ACP] + CoA</text>
        <dbReference type="Rhea" id="RHEA:41788"/>
        <dbReference type="Rhea" id="RHEA-COMP:9621"/>
        <dbReference type="Rhea" id="RHEA-COMP:9685"/>
        <dbReference type="ChEBI" id="CHEBI:57287"/>
        <dbReference type="ChEBI" id="CHEBI:57288"/>
        <dbReference type="ChEBI" id="CHEBI:64479"/>
        <dbReference type="ChEBI" id="CHEBI:78446"/>
        <dbReference type="EC" id="2.3.1.38"/>
    </reaction>
</comment>
<dbReference type="GO" id="GO:0004312">
    <property type="term" value="F:fatty acid synthase activity"/>
    <property type="evidence" value="ECO:0007669"/>
    <property type="project" value="InterPro"/>
</dbReference>
<sequence>MESPWSAISSQAARTPSSSPCPVAQSGEEERKALDPYEIVIQDGPIRCSIFLPQELGPRGYELYELFSKSLSTPGQKTQPCWSQLELCSKFMGDILERMDHGSWHHPQDREVLLGILRFVQGTILEHESIHSVLASMDGDNERHNRILRIYLRSCALNRGVTAAGPSRFLSNAHNGSVKPFALFNGQGVETYFDELTDTYEIYQHHVGSVVRLMSDTMMRLAADDRVRDVVPHGLDVETWLRKPESRPGRDYLTTAAVSLPLIGYAQLVQYAVACINLDISPGDLRHCLVGATGHSQGVVIAAFIATADSWDTFCHVACHAIEVLFWIGVRCQQSLSLPVSLTTGQDASPASYMLSVKGLARQALNVHVEEINFHLPASRKIHVALVNGPQQFVIAGTPDSLRALDKKLQHRKKSAAQSPSPSKVPFSQRQTSIVTRFLSIAAPFHSPYLEEAARQGKKDLSSFVLRGEDLAIPVFHTATSRNLQNSGNIIPELVDMVCTEPVQWEALTHTVFPDVTHILDFGPGGDAGIGSTLVSQQRNGTGLRTIILSSLRGTNESVGYAGELYARNELMTFNSVWKNDYAPLLVQAPGDDHCHMVDTKFSRLLGVPPIMVGAMTPTTTSPAFVAAILNAGYHVELACGGFADEASMRQGILSLVAATAPGRSITCNIIYANPRATAWQFPLLAELRRSGIPITGLTIGAGVPSSDVVQGYINELSLEHIAFKPGSKEAIDAVLAIADSNPQLPIMLQWTGGRGGGHHSCEDFHEPILDRYGRIRSRSNVILVAGSGFGDADGTYPYLTGSWSGKFGRPPMPFDAILLGSRVMAAREARTSEAVKDAICRTAGVDDARWEETMQGPAGGIINVKSEMGEPIHKLATRGVMLWAELDRDVFNLPRQKQTEALMKRKQYYITRLNEDFQKAWFGCNAQKQPVDLHEMTYAEVWQRLVALLYLQHSREWIDSSFRTLVWDFTKRMESRLSVDDSTRHGVVNQIELLDDLVDVQKSLFERYPHANNDVITTEDAEYVIELSRRRGQKPVPYIVQFDEDFEYWFKKDSLWQSERLEAVPDQDVGRVCILHGPVAAQYTNKSGEPVKNILDGIHNAHVTSILVDHYRGNINGILANYPEQLVGYLNPLDVDGLIIEQLGDGAILQYSIADYATQSIVGEDWLQTLAGASSAPWSHALFLEKVIVQDRNVVINPIRKLFAVGMGRTVEIHNPSSPSNCEIILKEFRDKQTAVGEYKRVTVARASLRSGPQAGNIILTLWDDAVADRPPVPLEFQFDYRRRSGCPSIHEVMTDRNERIKKYYQTIWVGKELASKSIADLVFQGQEVVLNRETIRQFAHSLQNCNPNFRTGSKDLMHAPLDMAIAVAWKPIMSCLFPPVVTGDMLQLLHLNNSFELCDGVEGLKEGDHLTSEGRLSAIKIRPGSGKVIEAEGVIYRDGTPVVNLRSEFILLGRYTDYETSFEIKTERFRLHLSSIKDIVLLQSRQWILLADKVDLHEYLHKTIEVNITSRYSYEDSNVYSHLSVEGEVVWLSGTKASTVLGSVNFSGKSLTANPVIDYLRRHGTSTHTNPHILDQPRIVVEDLQVMVPDEADQYAQTSGDCNPIHLSELFARYAGHASRVTHGMFTSGLVRGIVEARIAHDNPSKMRSWSCNFEGKVSAGDRLSIRMDHVAMSEGRMVINVRAHNTATGSTVLTAQAVVEQALTAYVFTGQGSQQAGMGMDLDKQSQTAREVWNAADEYFETRYGFSIRHIVRNNPKSLTIHFGGTRGRGIRDNYMSLSIDTPCDNGTVISKPIFPEITKSTRSYTFRSTDGLLHETQFTQPAMALMEIARFQDMRDKGLINEESLFAGHSLGEYMALAAMGNLLSIEKLAGLVFYRGLTMQNAVERDHNGATDYSMCAVDPTRVSKTFTEDNLHWCVAEVAQSTGGLLEIVNYNVANMQYVCAGDLRGLAILTAVMDSLASGSLHICHVEEVQSHIQNAMANINTLNQPLALRRGRATIPLKVNVPFHSSLLKKGVDSFRQLLQRHLPESSLDTSRLIGKYIPNLTGKPFQLSKAYIQEVLDLTKSPVLDEVVRNVSFPGQFPREHCSNTNLPVTVAIGREEFTRNL</sequence>
<evidence type="ECO:0000256" key="17">
    <source>
        <dbReference type="PIRSR" id="PIRSR005562-1"/>
    </source>
</evidence>
<dbReference type="SUPFAM" id="SSF55048">
    <property type="entry name" value="Probable ACP-binding domain of malonyl-CoA ACP transacylase"/>
    <property type="match status" value="1"/>
</dbReference>
<dbReference type="Proteomes" id="UP001194746">
    <property type="component" value="Unassembled WGS sequence"/>
</dbReference>
<dbReference type="Pfam" id="PF22235">
    <property type="entry name" value="FAS1_thioest_ins"/>
    <property type="match status" value="1"/>
</dbReference>
<dbReference type="Gene3D" id="6.10.140.1400">
    <property type="match status" value="1"/>
</dbReference>
<keyword evidence="3 16" id="KW-0808">Transferase</keyword>
<evidence type="ECO:0000256" key="18">
    <source>
        <dbReference type="SAM" id="MobiDB-lite"/>
    </source>
</evidence>
<dbReference type="InterPro" id="IPR002539">
    <property type="entry name" value="MaoC-like_dom"/>
</dbReference>
<dbReference type="GO" id="GO:0004318">
    <property type="term" value="F:enoyl-[acyl-carrier-protein] reductase (NADH) activity"/>
    <property type="evidence" value="ECO:0007669"/>
    <property type="project" value="UniProtKB-UniRule"/>
</dbReference>
<evidence type="ECO:0000256" key="11">
    <source>
        <dbReference type="ARBA" id="ARBA00048237"/>
    </source>
</evidence>
<dbReference type="InterPro" id="IPR016036">
    <property type="entry name" value="Malonyl_transacylase_ACP-bd"/>
</dbReference>
<evidence type="ECO:0000259" key="19">
    <source>
        <dbReference type="SMART" id="SM00827"/>
    </source>
</evidence>
<dbReference type="InterPro" id="IPR050830">
    <property type="entry name" value="Fungal_FAS"/>
</dbReference>
<evidence type="ECO:0000256" key="7">
    <source>
        <dbReference type="ARBA" id="ARBA00023027"/>
    </source>
</evidence>
<dbReference type="Gene3D" id="6.20.240.10">
    <property type="match status" value="1"/>
</dbReference>
<reference evidence="20" key="2">
    <citation type="submission" date="2020-02" db="EMBL/GenBank/DDBJ databases">
        <authorList>
            <person name="Gilchrist C.L.M."/>
            <person name="Chooi Y.-H."/>
        </authorList>
    </citation>
    <scope>NUCLEOTIDE SEQUENCE</scope>
    <source>
        <strain evidence="20">MST-FP2251</strain>
    </source>
</reference>
<dbReference type="GO" id="GO:0016297">
    <property type="term" value="F:fatty acyl-[ACP] hydrolase activity"/>
    <property type="evidence" value="ECO:0007669"/>
    <property type="project" value="UniProtKB-EC"/>
</dbReference>
<dbReference type="InterPro" id="IPR014043">
    <property type="entry name" value="Acyl_transferase_dom"/>
</dbReference>
<evidence type="ECO:0000256" key="15">
    <source>
        <dbReference type="ARBA" id="ARBA00048835"/>
    </source>
</evidence>
<dbReference type="CDD" id="cd03447">
    <property type="entry name" value="FAS_MaoC"/>
    <property type="match status" value="1"/>
</dbReference>
<evidence type="ECO:0000256" key="6">
    <source>
        <dbReference type="ARBA" id="ARBA00023002"/>
    </source>
</evidence>
<dbReference type="InterPro" id="IPR001227">
    <property type="entry name" value="Ac_transferase_dom_sf"/>
</dbReference>
<dbReference type="Pfam" id="PF08354">
    <property type="entry name" value="Fas1-AflB-like_hel"/>
    <property type="match status" value="1"/>
</dbReference>
<dbReference type="Gene3D" id="3.40.366.10">
    <property type="entry name" value="Malonyl-Coenzyme A Acyl Carrier Protein, domain 2"/>
    <property type="match status" value="3"/>
</dbReference>
<comment type="catalytic activity">
    <reaction evidence="1">
        <text>a (3R)-hydroxyacyl-[ACP] = a (2E)-enoyl-[ACP] + H2O</text>
        <dbReference type="Rhea" id="RHEA:13097"/>
        <dbReference type="Rhea" id="RHEA-COMP:9925"/>
        <dbReference type="Rhea" id="RHEA-COMP:9945"/>
        <dbReference type="ChEBI" id="CHEBI:15377"/>
        <dbReference type="ChEBI" id="CHEBI:78784"/>
        <dbReference type="ChEBI" id="CHEBI:78827"/>
        <dbReference type="EC" id="4.2.1.59"/>
    </reaction>
</comment>
<comment type="subunit">
    <text evidence="10">[Alpha(6)beta(6)] hexamers of two multifunctional subunits (alpha and beta).</text>
</comment>
<keyword evidence="7 16" id="KW-0520">NAD</keyword>
<dbReference type="GO" id="GO:0004321">
    <property type="term" value="F:fatty-acyl-CoA synthase activity"/>
    <property type="evidence" value="ECO:0007669"/>
    <property type="project" value="UniProtKB-EC"/>
</dbReference>
<evidence type="ECO:0000256" key="13">
    <source>
        <dbReference type="ARBA" id="ARBA00048536"/>
    </source>
</evidence>
<feature type="active site" description="For malonyltransferase activity" evidence="17">
    <location>
        <position position="1854"/>
    </location>
</feature>
<dbReference type="PANTHER" id="PTHR10982:SF21">
    <property type="entry name" value="FATTY ACID SYNTHASE SUBUNIT BETA"/>
    <property type="match status" value="1"/>
</dbReference>
<dbReference type="EMBL" id="VCAU01000026">
    <property type="protein sequence ID" value="KAF9890443.1"/>
    <property type="molecule type" value="Genomic_DNA"/>
</dbReference>
<evidence type="ECO:0000313" key="21">
    <source>
        <dbReference type="Proteomes" id="UP001194746"/>
    </source>
</evidence>
<evidence type="ECO:0000256" key="3">
    <source>
        <dbReference type="ARBA" id="ARBA00022679"/>
    </source>
</evidence>
<comment type="similarity">
    <text evidence="2 16">Belongs to the fungal fatty acid synthetase subunit beta family.</text>
</comment>
<dbReference type="InterPro" id="IPR029069">
    <property type="entry name" value="HotDog_dom_sf"/>
</dbReference>
<gene>
    <name evidence="20" type="ORF">FE257_005848</name>
</gene>
<comment type="catalytic activity">
    <reaction evidence="11">
        <text>acetyl-CoA + n malonyl-CoA + 2n NADPH + 4n H(+) = a long-chain-acyl-CoA + n CoA + n CO2 + 2n NADP(+).</text>
        <dbReference type="EC" id="2.3.1.86"/>
    </reaction>
</comment>
<dbReference type="Pfam" id="PF13452">
    <property type="entry name" value="FAS1_DH_region"/>
    <property type="match status" value="1"/>
</dbReference>
<dbReference type="Pfam" id="PF16073">
    <property type="entry name" value="SAT"/>
    <property type="match status" value="1"/>
</dbReference>
<dbReference type="InterPro" id="IPR013785">
    <property type="entry name" value="Aldolase_TIM"/>
</dbReference>
<dbReference type="InterPro" id="IPR016035">
    <property type="entry name" value="Acyl_Trfase/lysoPLipase"/>
</dbReference>
<dbReference type="PIRSF" id="PIRSF005562">
    <property type="entry name" value="FAS_yeast_beta"/>
    <property type="match status" value="1"/>
</dbReference>
<dbReference type="Gene3D" id="3.10.129.10">
    <property type="entry name" value="Hotdog Thioesterase"/>
    <property type="match status" value="1"/>
</dbReference>
<protein>
    <recommendedName>
        <fullName evidence="19">Malonyl-CoA:ACP transacylase (MAT) domain-containing protein</fullName>
    </recommendedName>
</protein>
<dbReference type="GO" id="GO:0019171">
    <property type="term" value="F:(3R)-hydroxyacyl-[acyl-carrier-protein] dehydratase activity"/>
    <property type="evidence" value="ECO:0007669"/>
    <property type="project" value="UniProtKB-EC"/>
</dbReference>
<comment type="catalytic activity">
    <reaction evidence="12">
        <text>holo-[ACP] + malonyl-CoA = malonyl-[ACP] + CoA</text>
        <dbReference type="Rhea" id="RHEA:41792"/>
        <dbReference type="Rhea" id="RHEA-COMP:9623"/>
        <dbReference type="Rhea" id="RHEA-COMP:9685"/>
        <dbReference type="ChEBI" id="CHEBI:57287"/>
        <dbReference type="ChEBI" id="CHEBI:57384"/>
        <dbReference type="ChEBI" id="CHEBI:64479"/>
        <dbReference type="ChEBI" id="CHEBI:78449"/>
        <dbReference type="EC" id="2.3.1.39"/>
    </reaction>
</comment>
<keyword evidence="6 16" id="KW-0560">Oxidoreductase</keyword>